<feature type="region of interest" description="Disordered" evidence="8">
    <location>
        <begin position="252"/>
        <end position="306"/>
    </location>
</feature>
<dbReference type="eggNOG" id="COG2989">
    <property type="taxonomic scope" value="Bacteria"/>
</dbReference>
<evidence type="ECO:0000256" key="1">
    <source>
        <dbReference type="ARBA" id="ARBA00004752"/>
    </source>
</evidence>
<dbReference type="CDD" id="cd16913">
    <property type="entry name" value="YkuD_like"/>
    <property type="match status" value="1"/>
</dbReference>
<dbReference type="InterPro" id="IPR045380">
    <property type="entry name" value="LD_TPept_scaffold_dom"/>
</dbReference>
<dbReference type="AlphaFoldDB" id="E8WXC1"/>
<dbReference type="GO" id="GO:0004180">
    <property type="term" value="F:carboxypeptidase activity"/>
    <property type="evidence" value="ECO:0007669"/>
    <property type="project" value="UniProtKB-ARBA"/>
</dbReference>
<dbReference type="GO" id="GO:0008360">
    <property type="term" value="P:regulation of cell shape"/>
    <property type="evidence" value="ECO:0007669"/>
    <property type="project" value="UniProtKB-UniRule"/>
</dbReference>
<dbReference type="PROSITE" id="PS51257">
    <property type="entry name" value="PROKAR_LIPOPROTEIN"/>
    <property type="match status" value="1"/>
</dbReference>
<keyword evidence="11" id="KW-1185">Reference proteome</keyword>
<dbReference type="STRING" id="1198114.AciX9_0382"/>
<dbReference type="SUPFAM" id="SSF47090">
    <property type="entry name" value="PGBD-like"/>
    <property type="match status" value="1"/>
</dbReference>
<dbReference type="RefSeq" id="WP_013578782.1">
    <property type="nucleotide sequence ID" value="NC_015064.1"/>
</dbReference>
<gene>
    <name evidence="10" type="ordered locus">AciX9_0382</name>
</gene>
<dbReference type="PANTHER" id="PTHR41533">
    <property type="entry name" value="L,D-TRANSPEPTIDASE HI_1667-RELATED"/>
    <property type="match status" value="1"/>
</dbReference>
<dbReference type="PANTHER" id="PTHR41533:SF2">
    <property type="entry name" value="BLR7131 PROTEIN"/>
    <property type="match status" value="1"/>
</dbReference>
<dbReference type="GO" id="GO:0071555">
    <property type="term" value="P:cell wall organization"/>
    <property type="evidence" value="ECO:0007669"/>
    <property type="project" value="UniProtKB-UniRule"/>
</dbReference>
<dbReference type="KEGG" id="acm:AciX9_0382"/>
<dbReference type="EMBL" id="CP002480">
    <property type="protein sequence ID" value="ADW67454.1"/>
    <property type="molecule type" value="Genomic_DNA"/>
</dbReference>
<keyword evidence="4 7" id="KW-0133">Cell shape</keyword>
<dbReference type="GO" id="GO:0016740">
    <property type="term" value="F:transferase activity"/>
    <property type="evidence" value="ECO:0007669"/>
    <property type="project" value="UniProtKB-KW"/>
</dbReference>
<evidence type="ECO:0000256" key="2">
    <source>
        <dbReference type="ARBA" id="ARBA00005992"/>
    </source>
</evidence>
<dbReference type="GO" id="GO:0009252">
    <property type="term" value="P:peptidoglycan biosynthetic process"/>
    <property type="evidence" value="ECO:0007669"/>
    <property type="project" value="UniProtKB-UniPathway"/>
</dbReference>
<dbReference type="SUPFAM" id="SSF141523">
    <property type="entry name" value="L,D-transpeptidase catalytic domain-like"/>
    <property type="match status" value="1"/>
</dbReference>
<sequence>MMNPKFRKALTLSALSLVLLSGGCKRFRKTRSKPKSDAFADQLKPIVASKTIKVMHWPNYADYQPLVQTFYDDRNYEVAWVDNGQPTAQAAAFIQAFQSAAAKGLNAEDYDASLWTDRTRKLAAKDDNDTATFDAAMTVSVMRYISDLRIGRVNPTHFNFDIDVQQKKYDLPEFVSDNAVDADDVPKLIASVEPDSDQYRETEKALAHYNDLAKQQGTPEPLPAVDKPITSGGHYPAAEALAARLQLEGDLAGEPTAPEAPAPAPAPEAPKPTRTAAARASIGKAFARARGKSQAAPAATEAAAPPAHVPSTVYTADLADAVKHYQSRHSLTANGQLTAATVTSLNVPLTARSQQLADSLERLRWLPDPYLHAPLQVNLPEFVLRGFGEDHQQQFKMNVVVGQVVGEHQTPVFTHMMKYVIFRPFWNVPVSIIKKELAGHIAKSGVGYLEAHNFETVDAKGAHVNASAESIERGGVVVREKPGPKNSLGLIKFMFPNEYDIYLHSTPAQQLFARSRRDFSHGCVRVEHPDQLAVWVLQNTPRNWDLQKVTDAMQNGADNHQVNLTKQIPIVIFYATARVDENGQVDFFDDIYHYDKQLEDVLAKGMPYPSQQQHVDPKTKFGDTT</sequence>
<dbReference type="UniPathway" id="UPA00219"/>
<dbReference type="HOGENOM" id="CLU_020360_3_1_0"/>
<feature type="compositionally biased region" description="Pro residues" evidence="8">
    <location>
        <begin position="258"/>
        <end position="270"/>
    </location>
</feature>
<evidence type="ECO:0000256" key="4">
    <source>
        <dbReference type="ARBA" id="ARBA00022960"/>
    </source>
</evidence>
<dbReference type="Pfam" id="PF03734">
    <property type="entry name" value="YkuD"/>
    <property type="match status" value="1"/>
</dbReference>
<accession>E8WXC1</accession>
<dbReference type="Gene3D" id="2.40.440.10">
    <property type="entry name" value="L,D-transpeptidase catalytic domain-like"/>
    <property type="match status" value="1"/>
</dbReference>
<feature type="region of interest" description="Disordered" evidence="8">
    <location>
        <begin position="213"/>
        <end position="233"/>
    </location>
</feature>
<evidence type="ECO:0000313" key="10">
    <source>
        <dbReference type="EMBL" id="ADW67454.1"/>
    </source>
</evidence>
<dbReference type="Proteomes" id="UP000000343">
    <property type="component" value="Chromosome"/>
</dbReference>
<reference evidence="11" key="1">
    <citation type="submission" date="2011-01" db="EMBL/GenBank/DDBJ databases">
        <title>Complete sequence of chromosome of Acidobacterium sp. MP5ACTX9.</title>
        <authorList>
            <consortium name="US DOE Joint Genome Institute"/>
            <person name="Lucas S."/>
            <person name="Copeland A."/>
            <person name="Lapidus A."/>
            <person name="Cheng J.-F."/>
            <person name="Goodwin L."/>
            <person name="Pitluck S."/>
            <person name="Teshima H."/>
            <person name="Detter J.C."/>
            <person name="Han C."/>
            <person name="Tapia R."/>
            <person name="Land M."/>
            <person name="Hauser L."/>
            <person name="Kyrpides N."/>
            <person name="Ivanova N."/>
            <person name="Ovchinnikova G."/>
            <person name="Pagani I."/>
            <person name="Rawat S.R."/>
            <person name="Mannisto M."/>
            <person name="Haggblom M.M."/>
            <person name="Woyke T."/>
        </authorList>
    </citation>
    <scope>NUCLEOTIDE SEQUENCE [LARGE SCALE GENOMIC DNA]</scope>
    <source>
        <strain evidence="11">MP5ACTX9</strain>
    </source>
</reference>
<evidence type="ECO:0000313" key="11">
    <source>
        <dbReference type="Proteomes" id="UP000000343"/>
    </source>
</evidence>
<comment type="pathway">
    <text evidence="1 7">Cell wall biogenesis; peptidoglycan biosynthesis.</text>
</comment>
<feature type="compositionally biased region" description="Low complexity" evidence="8">
    <location>
        <begin position="295"/>
        <end position="306"/>
    </location>
</feature>
<feature type="domain" description="L,D-TPase catalytic" evidence="9">
    <location>
        <begin position="373"/>
        <end position="549"/>
    </location>
</feature>
<organism evidence="11">
    <name type="scientific">Granulicella tundricola (strain ATCC BAA-1859 / DSM 23138 / MP5ACTX9)</name>
    <dbReference type="NCBI Taxonomy" id="1198114"/>
    <lineage>
        <taxon>Bacteria</taxon>
        <taxon>Pseudomonadati</taxon>
        <taxon>Acidobacteriota</taxon>
        <taxon>Terriglobia</taxon>
        <taxon>Terriglobales</taxon>
        <taxon>Acidobacteriaceae</taxon>
        <taxon>Granulicella</taxon>
    </lineage>
</organism>
<keyword evidence="5 7" id="KW-0573">Peptidoglycan synthesis</keyword>
<evidence type="ECO:0000256" key="7">
    <source>
        <dbReference type="PROSITE-ProRule" id="PRU01373"/>
    </source>
</evidence>
<feature type="active site" description="Proton donor/acceptor" evidence="7">
    <location>
        <position position="504"/>
    </location>
</feature>
<keyword evidence="6 7" id="KW-0961">Cell wall biogenesis/degradation</keyword>
<evidence type="ECO:0000256" key="8">
    <source>
        <dbReference type="SAM" id="MobiDB-lite"/>
    </source>
</evidence>
<evidence type="ECO:0000256" key="3">
    <source>
        <dbReference type="ARBA" id="ARBA00022679"/>
    </source>
</evidence>
<feature type="active site" description="Nucleophile" evidence="7">
    <location>
        <position position="523"/>
    </location>
</feature>
<comment type="similarity">
    <text evidence="2">Belongs to the YkuD family.</text>
</comment>
<protein>
    <submittedName>
        <fullName evidence="10">ErfK/YbiS/YcfS/YnhG family protein</fullName>
    </submittedName>
</protein>
<dbReference type="InterPro" id="IPR038063">
    <property type="entry name" value="Transpep_catalytic_dom"/>
</dbReference>
<evidence type="ECO:0000256" key="6">
    <source>
        <dbReference type="ARBA" id="ARBA00023316"/>
    </source>
</evidence>
<dbReference type="PROSITE" id="PS52029">
    <property type="entry name" value="LD_TPASE"/>
    <property type="match status" value="1"/>
</dbReference>
<dbReference type="InterPro" id="IPR052905">
    <property type="entry name" value="LD-transpeptidase_YkuD-like"/>
</dbReference>
<name>E8WXC1_GRATM</name>
<dbReference type="Pfam" id="PF20142">
    <property type="entry name" value="Scaffold"/>
    <property type="match status" value="1"/>
</dbReference>
<proteinExistence type="inferred from homology"/>
<keyword evidence="3" id="KW-0808">Transferase</keyword>
<dbReference type="OrthoDB" id="9778545at2"/>
<dbReference type="PaxDb" id="1198114-AciX9_0382"/>
<evidence type="ECO:0000256" key="5">
    <source>
        <dbReference type="ARBA" id="ARBA00022984"/>
    </source>
</evidence>
<dbReference type="InterPro" id="IPR005490">
    <property type="entry name" value="LD_TPept_cat_dom"/>
</dbReference>
<dbReference type="InterPro" id="IPR036365">
    <property type="entry name" value="PGBD-like_sf"/>
</dbReference>
<evidence type="ECO:0000259" key="9">
    <source>
        <dbReference type="PROSITE" id="PS52029"/>
    </source>
</evidence>